<evidence type="ECO:0000256" key="5">
    <source>
        <dbReference type="ARBA" id="ARBA00023125"/>
    </source>
</evidence>
<dbReference type="GO" id="GO:0140664">
    <property type="term" value="F:ATP-dependent DNA damage sensor activity"/>
    <property type="evidence" value="ECO:0007669"/>
    <property type="project" value="InterPro"/>
</dbReference>
<dbReference type="SUPFAM" id="SSF55271">
    <property type="entry name" value="DNA repair protein MutS, domain I"/>
    <property type="match status" value="1"/>
</dbReference>
<dbReference type="PANTHER" id="PTHR11361">
    <property type="entry name" value="DNA MISMATCH REPAIR PROTEIN MUTS FAMILY MEMBER"/>
    <property type="match status" value="1"/>
</dbReference>
<organism evidence="12 13">
    <name type="scientific">Methanomicrobium antiquum</name>
    <dbReference type="NCBI Taxonomy" id="487686"/>
    <lineage>
        <taxon>Archaea</taxon>
        <taxon>Methanobacteriati</taxon>
        <taxon>Methanobacteriota</taxon>
        <taxon>Stenosarchaea group</taxon>
        <taxon>Methanomicrobia</taxon>
        <taxon>Methanomicrobiales</taxon>
        <taxon>Methanomicrobiaceae</taxon>
        <taxon>Methanomicrobium</taxon>
    </lineage>
</organism>
<dbReference type="FunFam" id="3.40.50.300:FF:000870">
    <property type="entry name" value="MutS protein homolog 4"/>
    <property type="match status" value="1"/>
</dbReference>
<dbReference type="InterPro" id="IPR007860">
    <property type="entry name" value="DNA_mmatch_repair_MutS_con_dom"/>
</dbReference>
<keyword evidence="3 8" id="KW-0227">DNA damage</keyword>
<dbReference type="GO" id="GO:0005524">
    <property type="term" value="F:ATP binding"/>
    <property type="evidence" value="ECO:0007669"/>
    <property type="project" value="UniProtKB-UniRule"/>
</dbReference>
<evidence type="ECO:0000256" key="6">
    <source>
        <dbReference type="ARBA" id="ARBA00023204"/>
    </source>
</evidence>
<dbReference type="Pfam" id="PF05188">
    <property type="entry name" value="MutS_II"/>
    <property type="match status" value="1"/>
</dbReference>
<dbReference type="NCBIfam" id="NF003810">
    <property type="entry name" value="PRK05399.1"/>
    <property type="match status" value="1"/>
</dbReference>
<evidence type="ECO:0000259" key="11">
    <source>
        <dbReference type="PROSITE" id="PS00486"/>
    </source>
</evidence>
<evidence type="ECO:0000256" key="2">
    <source>
        <dbReference type="ARBA" id="ARBA00022741"/>
    </source>
</evidence>
<dbReference type="InterPro" id="IPR007695">
    <property type="entry name" value="DNA_mismatch_repair_MutS-lik_N"/>
</dbReference>
<dbReference type="InterPro" id="IPR005748">
    <property type="entry name" value="DNA_mismatch_repair_MutS"/>
</dbReference>
<evidence type="ECO:0000313" key="12">
    <source>
        <dbReference type="EMBL" id="WFN37548.1"/>
    </source>
</evidence>
<dbReference type="InterPro" id="IPR007696">
    <property type="entry name" value="DNA_mismatch_repair_MutS_core"/>
</dbReference>
<dbReference type="Gene3D" id="6.10.140.430">
    <property type="match status" value="1"/>
</dbReference>
<dbReference type="EMBL" id="CP091092">
    <property type="protein sequence ID" value="WFN37548.1"/>
    <property type="molecule type" value="Genomic_DNA"/>
</dbReference>
<keyword evidence="13" id="KW-1185">Reference proteome</keyword>
<evidence type="ECO:0000256" key="7">
    <source>
        <dbReference type="ARBA" id="ARBA00024647"/>
    </source>
</evidence>
<dbReference type="Gene3D" id="3.40.50.300">
    <property type="entry name" value="P-loop containing nucleotide triphosphate hydrolases"/>
    <property type="match status" value="1"/>
</dbReference>
<dbReference type="InterPro" id="IPR036187">
    <property type="entry name" value="DNA_mismatch_repair_MutS_sf"/>
</dbReference>
<keyword evidence="2 8" id="KW-0547">Nucleotide-binding</keyword>
<dbReference type="SUPFAM" id="SSF48334">
    <property type="entry name" value="DNA repair protein MutS, domain III"/>
    <property type="match status" value="1"/>
</dbReference>
<keyword evidence="4 8" id="KW-0067">ATP-binding</keyword>
<dbReference type="InterPro" id="IPR007861">
    <property type="entry name" value="DNA_mismatch_repair_MutS_clamp"/>
</dbReference>
<dbReference type="Pfam" id="PF05192">
    <property type="entry name" value="MutS_III"/>
    <property type="match status" value="1"/>
</dbReference>
<dbReference type="GeneID" id="79949520"/>
<evidence type="ECO:0000313" key="13">
    <source>
        <dbReference type="Proteomes" id="UP001218895"/>
    </source>
</evidence>
<dbReference type="InterPro" id="IPR045076">
    <property type="entry name" value="MutS"/>
</dbReference>
<feature type="domain" description="DNA mismatch repair proteins mutS family" evidence="11">
    <location>
        <begin position="701"/>
        <end position="717"/>
    </location>
</feature>
<dbReference type="KEGG" id="manq:L1994_03940"/>
<dbReference type="InterPro" id="IPR000432">
    <property type="entry name" value="DNA_mismatch_repair_MutS_C"/>
</dbReference>
<evidence type="ECO:0000256" key="8">
    <source>
        <dbReference type="HAMAP-Rule" id="MF_00096"/>
    </source>
</evidence>
<keyword evidence="5 8" id="KW-0238">DNA-binding</keyword>
<dbReference type="GO" id="GO:0003684">
    <property type="term" value="F:damaged DNA binding"/>
    <property type="evidence" value="ECO:0007669"/>
    <property type="project" value="UniProtKB-UniRule"/>
</dbReference>
<dbReference type="GO" id="GO:0006298">
    <property type="term" value="P:mismatch repair"/>
    <property type="evidence" value="ECO:0007669"/>
    <property type="project" value="UniProtKB-UniRule"/>
</dbReference>
<dbReference type="PANTHER" id="PTHR11361:SF34">
    <property type="entry name" value="DNA MISMATCH REPAIR PROTEIN MSH1, MITOCHONDRIAL"/>
    <property type="match status" value="1"/>
</dbReference>
<dbReference type="SUPFAM" id="SSF52540">
    <property type="entry name" value="P-loop containing nucleoside triphosphate hydrolases"/>
    <property type="match status" value="1"/>
</dbReference>
<dbReference type="AlphaFoldDB" id="A0AAF0FNI1"/>
<dbReference type="SMART" id="SM00533">
    <property type="entry name" value="MUTSd"/>
    <property type="match status" value="1"/>
</dbReference>
<dbReference type="InterPro" id="IPR017261">
    <property type="entry name" value="DNA_mismatch_repair_MutS/MSH"/>
</dbReference>
<dbReference type="PROSITE" id="PS00486">
    <property type="entry name" value="DNA_MISMATCH_REPAIR_2"/>
    <property type="match status" value="1"/>
</dbReference>
<accession>A0AAF0FNI1</accession>
<sequence>MSKEGPTPAMRQFYEIKKKYPGTVLFFQMGDFYETFGEDAEVVSRELEITLTSRGRDLNGEKMPLAGVPIHAGESYIARLVRKGYRVAVCDQIEDPKKAKGIVKRDVVRIITPGTIIDSGMLGDSGPSYLMSIFPDKKREEYGIAFLDISTGEFFITSCDSSFGLSDLNSEIVKYRPSECIVPSFSSDDLTGNLENYGIIVTKCADSSFELENAENYLKNQFKVSSLEGYGCIGMDNAVRAAGSCLLYACETQMTELDHIRGFSTKITSGNMFLDAITLRNLEVLENIRSKGVDTSLFGILNETKTPMGSRILRKFLTAPLIDKEEIENRLDAVSYFINLPLLRDSVRSGLNRFSDIERIAGRISYGNAGPRDLLALKNSLEKASYVKESFLLSELKKPQLITKSLENISDMENLRSLIESAICDEPPVLARNGGVIKEGYDKSLDNLRNISISGKDWIASFQQTERERTGIKSLKVGYNKVFGYFIEVTKSNIRQVPPEYIRKQTTANGERYTIPKLQEKESLITNAEEKLTALEYELYQNLIEKLKVHIDTIQKTARNIGLIDVYCTLAGISHSNNYVRPVIEDSNRLLITNGRHPVVERNLQCSFVPNDADIDSSENQILIITGANMAGKSTYMREVALICIMAQMGCFVPADNAVIGIVDRIFTRVGAFDDLSSGQSTFMVEMLELANILNNVSDKSLVILDEIGRGTSTLDGFSIAKSVLEFLHGKGSNGPRTLFATHFHEMVDIETELKRVKNYHFAVKETGDDVVFLRKLIPGATDRSYGIHVARLAGIPKKVITRSETILKDEQEKQYSLQPGKKIPRYTQLLLMDNPEPEASPKHDSILIKKIKETDLDSMSPREALAFLYELKKDSGAENN</sequence>
<comment type="similarity">
    <text evidence="1 8 10">Belongs to the DNA mismatch repair MutS family.</text>
</comment>
<reference evidence="12" key="1">
    <citation type="submission" date="2022-01" db="EMBL/GenBank/DDBJ databases">
        <title>Complete genome of Methanomicrobium antiquum DSM 21220.</title>
        <authorList>
            <person name="Chen S.-C."/>
            <person name="You Y.-T."/>
            <person name="Zhou Y.-Z."/>
            <person name="Lai M.-C."/>
        </authorList>
    </citation>
    <scope>NUCLEOTIDE SEQUENCE</scope>
    <source>
        <strain evidence="12">DSM 21220</strain>
    </source>
</reference>
<dbReference type="InterPro" id="IPR016151">
    <property type="entry name" value="DNA_mismatch_repair_MutS_N"/>
</dbReference>
<dbReference type="InterPro" id="IPR036678">
    <property type="entry name" value="MutS_con_dom_sf"/>
</dbReference>
<dbReference type="GO" id="GO:0030983">
    <property type="term" value="F:mismatched DNA binding"/>
    <property type="evidence" value="ECO:0007669"/>
    <property type="project" value="InterPro"/>
</dbReference>
<evidence type="ECO:0000256" key="10">
    <source>
        <dbReference type="RuleBase" id="RU003756"/>
    </source>
</evidence>
<name>A0AAF0FNI1_9EURY</name>
<comment type="caution">
    <text evidence="8">Lacks conserved residue(s) required for the propagation of feature annotation.</text>
</comment>
<comment type="function">
    <text evidence="7 8">This protein is involved in the repair of mismatches in DNA. It is possible that it carries out the mismatch recognition step. This protein has a weak ATPase activity.</text>
</comment>
<dbReference type="SUPFAM" id="SSF53150">
    <property type="entry name" value="DNA repair protein MutS, domain II"/>
    <property type="match status" value="1"/>
</dbReference>
<dbReference type="Pfam" id="PF05190">
    <property type="entry name" value="MutS_IV"/>
    <property type="match status" value="1"/>
</dbReference>
<protein>
    <recommendedName>
        <fullName evidence="8 9">DNA mismatch repair protein MutS</fullName>
    </recommendedName>
</protein>
<dbReference type="FunFam" id="3.40.1170.10:FF:000001">
    <property type="entry name" value="DNA mismatch repair protein MutS"/>
    <property type="match status" value="1"/>
</dbReference>
<dbReference type="PIRSF" id="PIRSF037677">
    <property type="entry name" value="DNA_mis_repair_Msh6"/>
    <property type="match status" value="1"/>
</dbReference>
<evidence type="ECO:0000256" key="1">
    <source>
        <dbReference type="ARBA" id="ARBA00006271"/>
    </source>
</evidence>
<dbReference type="NCBIfam" id="TIGR01070">
    <property type="entry name" value="mutS1"/>
    <property type="match status" value="1"/>
</dbReference>
<dbReference type="Gene3D" id="1.10.1420.10">
    <property type="match status" value="2"/>
</dbReference>
<evidence type="ECO:0000256" key="9">
    <source>
        <dbReference type="NCBIfam" id="TIGR01070"/>
    </source>
</evidence>
<evidence type="ECO:0000256" key="3">
    <source>
        <dbReference type="ARBA" id="ARBA00022763"/>
    </source>
</evidence>
<evidence type="ECO:0000256" key="4">
    <source>
        <dbReference type="ARBA" id="ARBA00022840"/>
    </source>
</evidence>
<dbReference type="CDD" id="cd03284">
    <property type="entry name" value="ABC_MutS1"/>
    <property type="match status" value="1"/>
</dbReference>
<dbReference type="Gene3D" id="3.30.420.110">
    <property type="entry name" value="MutS, connector domain"/>
    <property type="match status" value="1"/>
</dbReference>
<dbReference type="Pfam" id="PF00488">
    <property type="entry name" value="MutS_V"/>
    <property type="match status" value="1"/>
</dbReference>
<dbReference type="SMART" id="SM00534">
    <property type="entry name" value="MUTSac"/>
    <property type="match status" value="1"/>
</dbReference>
<dbReference type="Gene3D" id="3.40.1170.10">
    <property type="entry name" value="DNA repair protein MutS, domain I"/>
    <property type="match status" value="1"/>
</dbReference>
<proteinExistence type="inferred from homology"/>
<dbReference type="Proteomes" id="UP001218895">
    <property type="component" value="Chromosome"/>
</dbReference>
<keyword evidence="6 8" id="KW-0234">DNA repair</keyword>
<dbReference type="FunFam" id="1.10.1420.10:FF:000001">
    <property type="entry name" value="DNA mismatch repair protein MutS"/>
    <property type="match status" value="1"/>
</dbReference>
<gene>
    <name evidence="8 12" type="primary">mutS</name>
    <name evidence="12" type="ORF">L1994_03940</name>
</gene>
<dbReference type="HAMAP" id="MF_00096">
    <property type="entry name" value="MutS"/>
    <property type="match status" value="1"/>
</dbReference>
<dbReference type="RefSeq" id="WP_278100388.1">
    <property type="nucleotide sequence ID" value="NZ_CP091092.1"/>
</dbReference>
<dbReference type="Pfam" id="PF01624">
    <property type="entry name" value="MutS_I"/>
    <property type="match status" value="1"/>
</dbReference>
<dbReference type="InterPro" id="IPR027417">
    <property type="entry name" value="P-loop_NTPase"/>
</dbReference>